<dbReference type="AlphaFoldDB" id="A0A9N8ZAS5"/>
<comment type="caution">
    <text evidence="2">The sequence shown here is derived from an EMBL/GenBank/DDBJ whole genome shotgun (WGS) entry which is preliminary data.</text>
</comment>
<dbReference type="Proteomes" id="UP000789739">
    <property type="component" value="Unassembled WGS sequence"/>
</dbReference>
<accession>A0A9N8ZAS5</accession>
<protein>
    <submittedName>
        <fullName evidence="2">7300_t:CDS:1</fullName>
    </submittedName>
</protein>
<keyword evidence="3" id="KW-1185">Reference proteome</keyword>
<dbReference type="EMBL" id="CAJVPI010000088">
    <property type="protein sequence ID" value="CAG8477203.1"/>
    <property type="molecule type" value="Genomic_DNA"/>
</dbReference>
<evidence type="ECO:0000313" key="2">
    <source>
        <dbReference type="EMBL" id="CAG8477203.1"/>
    </source>
</evidence>
<sequence length="89" mass="9359">MCKHLGEREYVFAMMSEPHSTFYIFQHAALAATPSPSSPTINLSLSPTSSSTNSPSPTQSPSSAQSLTKEPILVNLAHAIVVAAFAVLG</sequence>
<gene>
    <name evidence="2" type="ORF">PBRASI_LOCUS1381</name>
</gene>
<feature type="region of interest" description="Disordered" evidence="1">
    <location>
        <begin position="33"/>
        <end position="66"/>
    </location>
</feature>
<organism evidence="2 3">
    <name type="scientific">Paraglomus brasilianum</name>
    <dbReference type="NCBI Taxonomy" id="144538"/>
    <lineage>
        <taxon>Eukaryota</taxon>
        <taxon>Fungi</taxon>
        <taxon>Fungi incertae sedis</taxon>
        <taxon>Mucoromycota</taxon>
        <taxon>Glomeromycotina</taxon>
        <taxon>Glomeromycetes</taxon>
        <taxon>Paraglomerales</taxon>
        <taxon>Paraglomeraceae</taxon>
        <taxon>Paraglomus</taxon>
    </lineage>
</organism>
<evidence type="ECO:0000313" key="3">
    <source>
        <dbReference type="Proteomes" id="UP000789739"/>
    </source>
</evidence>
<name>A0A9N8ZAS5_9GLOM</name>
<reference evidence="2" key="1">
    <citation type="submission" date="2021-06" db="EMBL/GenBank/DDBJ databases">
        <authorList>
            <person name="Kallberg Y."/>
            <person name="Tangrot J."/>
            <person name="Rosling A."/>
        </authorList>
    </citation>
    <scope>NUCLEOTIDE SEQUENCE</scope>
    <source>
        <strain evidence="2">BR232B</strain>
    </source>
</reference>
<proteinExistence type="predicted"/>
<evidence type="ECO:0000256" key="1">
    <source>
        <dbReference type="SAM" id="MobiDB-lite"/>
    </source>
</evidence>